<dbReference type="GO" id="GO:0006412">
    <property type="term" value="P:translation"/>
    <property type="evidence" value="ECO:0007669"/>
    <property type="project" value="UniProtKB-UniRule"/>
</dbReference>
<evidence type="ECO:0000256" key="3">
    <source>
        <dbReference type="ARBA" id="ARBA00023274"/>
    </source>
</evidence>
<dbReference type="GO" id="GO:0070180">
    <property type="term" value="F:large ribosomal subunit rRNA binding"/>
    <property type="evidence" value="ECO:0007669"/>
    <property type="project" value="UniProtKB-UniRule"/>
</dbReference>
<dbReference type="CDD" id="cd05797">
    <property type="entry name" value="Ribosomal_L10"/>
    <property type="match status" value="1"/>
</dbReference>
<comment type="function">
    <text evidence="5">Forms part of the ribosomal stalk, playing a central role in the interaction of the ribosome with GTP-bound translation factors.</text>
</comment>
<dbReference type="PANTHER" id="PTHR11560">
    <property type="entry name" value="39S RIBOSOMAL PROTEIN L10, MITOCHONDRIAL"/>
    <property type="match status" value="1"/>
</dbReference>
<organism evidence="6 7">
    <name type="scientific">Candidatus Roizmanbacteria bacterium CG11_big_fil_rev_8_21_14_0_20_35_14</name>
    <dbReference type="NCBI Taxonomy" id="1974855"/>
    <lineage>
        <taxon>Bacteria</taxon>
        <taxon>Candidatus Roizmaniibacteriota</taxon>
    </lineage>
</organism>
<dbReference type="EMBL" id="PCVL01000064">
    <property type="protein sequence ID" value="PIQ72202.1"/>
    <property type="molecule type" value="Genomic_DNA"/>
</dbReference>
<keyword evidence="3 5" id="KW-0687">Ribonucleoprotein</keyword>
<evidence type="ECO:0000256" key="4">
    <source>
        <dbReference type="ARBA" id="ARBA00035202"/>
    </source>
</evidence>
<evidence type="ECO:0000313" key="6">
    <source>
        <dbReference type="EMBL" id="PIQ72202.1"/>
    </source>
</evidence>
<proteinExistence type="inferred from homology"/>
<comment type="caution">
    <text evidence="6">The sequence shown here is derived from an EMBL/GenBank/DDBJ whole genome shotgun (WGS) entry which is preliminary data.</text>
</comment>
<dbReference type="HAMAP" id="MF_00362">
    <property type="entry name" value="Ribosomal_uL10"/>
    <property type="match status" value="1"/>
</dbReference>
<dbReference type="Gene3D" id="3.30.70.1730">
    <property type="match status" value="1"/>
</dbReference>
<reference evidence="6 7" key="1">
    <citation type="submission" date="2017-09" db="EMBL/GenBank/DDBJ databases">
        <title>Depth-based differentiation of microbial function through sediment-hosted aquifers and enrichment of novel symbionts in the deep terrestrial subsurface.</title>
        <authorList>
            <person name="Probst A.J."/>
            <person name="Ladd B."/>
            <person name="Jarett J.K."/>
            <person name="Geller-Mcgrath D.E."/>
            <person name="Sieber C.M."/>
            <person name="Emerson J.B."/>
            <person name="Anantharaman K."/>
            <person name="Thomas B.C."/>
            <person name="Malmstrom R."/>
            <person name="Stieglmeier M."/>
            <person name="Klingl A."/>
            <person name="Woyke T."/>
            <person name="Ryan C.M."/>
            <person name="Banfield J.F."/>
        </authorList>
    </citation>
    <scope>NUCLEOTIDE SEQUENCE [LARGE SCALE GENOMIC DNA]</scope>
    <source>
        <strain evidence="6">CG11_big_fil_rev_8_21_14_0_20_35_14</strain>
    </source>
</reference>
<dbReference type="Gene3D" id="6.10.250.290">
    <property type="match status" value="1"/>
</dbReference>
<dbReference type="AlphaFoldDB" id="A0A2H0KLR5"/>
<comment type="similarity">
    <text evidence="1 5">Belongs to the universal ribosomal protein uL10 family.</text>
</comment>
<gene>
    <name evidence="5 6" type="primary">rplJ</name>
    <name evidence="6" type="ORF">COV86_04255</name>
</gene>
<dbReference type="InterPro" id="IPR043141">
    <property type="entry name" value="Ribosomal_uL10-like_sf"/>
</dbReference>
<dbReference type="GO" id="GO:1990904">
    <property type="term" value="C:ribonucleoprotein complex"/>
    <property type="evidence" value="ECO:0007669"/>
    <property type="project" value="UniProtKB-KW"/>
</dbReference>
<protein>
    <recommendedName>
        <fullName evidence="4 5">Large ribosomal subunit protein uL10</fullName>
    </recommendedName>
</protein>
<dbReference type="NCBIfam" id="NF000955">
    <property type="entry name" value="PRK00099.1-1"/>
    <property type="match status" value="1"/>
</dbReference>
<evidence type="ECO:0000256" key="1">
    <source>
        <dbReference type="ARBA" id="ARBA00008889"/>
    </source>
</evidence>
<comment type="subunit">
    <text evidence="5">Part of the ribosomal stalk of the 50S ribosomal subunit. The N-terminus interacts with L11 and the large rRNA to form the base of the stalk. The C-terminus forms an elongated spine to which L12 dimers bind in a sequential fashion forming a multimeric L10(L12)X complex.</text>
</comment>
<keyword evidence="2 5" id="KW-0689">Ribosomal protein</keyword>
<keyword evidence="5" id="KW-0699">rRNA-binding</keyword>
<accession>A0A2H0KLR5</accession>
<dbReference type="SUPFAM" id="SSF160369">
    <property type="entry name" value="Ribosomal protein L10-like"/>
    <property type="match status" value="1"/>
</dbReference>
<dbReference type="Pfam" id="PF00466">
    <property type="entry name" value="Ribosomal_L10"/>
    <property type="match status" value="1"/>
</dbReference>
<evidence type="ECO:0000256" key="5">
    <source>
        <dbReference type="HAMAP-Rule" id="MF_00362"/>
    </source>
</evidence>
<evidence type="ECO:0000256" key="2">
    <source>
        <dbReference type="ARBA" id="ARBA00022980"/>
    </source>
</evidence>
<dbReference type="InterPro" id="IPR001790">
    <property type="entry name" value="Ribosomal_uL10"/>
</dbReference>
<dbReference type="Proteomes" id="UP000229570">
    <property type="component" value="Unassembled WGS sequence"/>
</dbReference>
<dbReference type="GO" id="GO:0005840">
    <property type="term" value="C:ribosome"/>
    <property type="evidence" value="ECO:0007669"/>
    <property type="project" value="UniProtKB-KW"/>
</dbReference>
<name>A0A2H0KLR5_9BACT</name>
<dbReference type="InterPro" id="IPR022973">
    <property type="entry name" value="Ribosomal_uL10_bac"/>
</dbReference>
<dbReference type="InterPro" id="IPR047865">
    <property type="entry name" value="Ribosomal_uL10_bac_type"/>
</dbReference>
<keyword evidence="5" id="KW-0694">RNA-binding</keyword>
<evidence type="ECO:0000313" key="7">
    <source>
        <dbReference type="Proteomes" id="UP000229570"/>
    </source>
</evidence>
<sequence length="180" mass="20983">MVSTKKKSQVETLSNILKDKSNFLLVKIDKTTHQNLESLRRELRKVNSSFKVIKNSLFEKALNRVPDKKTLFKDFRKKFFPLREPSALITLDENWDKGLKAFYEFIKKEKTLSFKLALLDNTFYNNEETEKIAKLPSKGESIAMVIASLKSPLSKFVYSIKYNTNKLVYMLQTKSKEVKS</sequence>